<feature type="transmembrane region" description="Helical" evidence="1">
    <location>
        <begin position="417"/>
        <end position="446"/>
    </location>
</feature>
<dbReference type="Pfam" id="PF01970">
    <property type="entry name" value="TctA"/>
    <property type="match status" value="1"/>
</dbReference>
<evidence type="ECO:0000313" key="4">
    <source>
        <dbReference type="Proteomes" id="UP000005632"/>
    </source>
</evidence>
<keyword evidence="4" id="KW-1185">Reference proteome</keyword>
<feature type="domain" description="DUF112" evidence="2">
    <location>
        <begin position="18"/>
        <end position="442"/>
    </location>
</feature>
<dbReference type="InterPro" id="IPR002823">
    <property type="entry name" value="DUF112_TM"/>
</dbReference>
<dbReference type="eggNOG" id="COG3333">
    <property type="taxonomic scope" value="Bacteria"/>
</dbReference>
<dbReference type="PANTHER" id="PTHR35342:SF5">
    <property type="entry name" value="TRICARBOXYLIC TRANSPORT PROTEIN"/>
    <property type="match status" value="1"/>
</dbReference>
<reference evidence="3 4" key="1">
    <citation type="submission" date="2011-11" db="EMBL/GenBank/DDBJ databases">
        <title>Complete sequence of Spirochaeta sp. grapes.</title>
        <authorList>
            <consortium name="US DOE Joint Genome Institute"/>
            <person name="Lucas S."/>
            <person name="Han J."/>
            <person name="Lapidus A."/>
            <person name="Cheng J.-F."/>
            <person name="Goodwin L."/>
            <person name="Pitluck S."/>
            <person name="Peters L."/>
            <person name="Ovchinnikova G."/>
            <person name="Munk A.C."/>
            <person name="Detter J.C."/>
            <person name="Han C."/>
            <person name="Tapia R."/>
            <person name="Land M."/>
            <person name="Hauser L."/>
            <person name="Kyrpides N."/>
            <person name="Ivanova N."/>
            <person name="Pagani I."/>
            <person name="Ritalahtilisa K."/>
            <person name="Loeffler F."/>
            <person name="Woyke T."/>
        </authorList>
    </citation>
    <scope>NUCLEOTIDE SEQUENCE [LARGE SCALE GENOMIC DNA]</scope>
    <source>
        <strain evidence="4">ATCC BAA-1885 / DSM 22778 / Grapes</strain>
    </source>
</reference>
<dbReference type="RefSeq" id="WP_014271132.1">
    <property type="nucleotide sequence ID" value="NC_016633.1"/>
</dbReference>
<keyword evidence="1" id="KW-1133">Transmembrane helix</keyword>
<proteinExistence type="predicted"/>
<feature type="transmembrane region" description="Helical" evidence="1">
    <location>
        <begin position="112"/>
        <end position="133"/>
    </location>
</feature>
<dbReference type="HOGENOM" id="CLU_022936_2_0_12"/>
<evidence type="ECO:0000313" key="3">
    <source>
        <dbReference type="EMBL" id="AEV30292.1"/>
    </source>
</evidence>
<feature type="transmembrane region" description="Helical" evidence="1">
    <location>
        <begin position="467"/>
        <end position="489"/>
    </location>
</feature>
<feature type="transmembrane region" description="Helical" evidence="1">
    <location>
        <begin position="320"/>
        <end position="342"/>
    </location>
</feature>
<dbReference type="EMBL" id="CP003155">
    <property type="protein sequence ID" value="AEV30292.1"/>
    <property type="molecule type" value="Genomic_DNA"/>
</dbReference>
<keyword evidence="1" id="KW-0472">Membrane</keyword>
<sequence>MVDIFGQVAVQLFTLQNLFFAVASVFLGIIIGAIPGLTVTLGIILLLPMTYGMTPITAIVALLGIYVGGCYGGSISAILINIPGTNSALATTLDGYPLAVQGKANKALSTSLFASCVGGFLGSLILLFAAQPIATLAMKCRSPEYFSLALFGLTVIAGVSGDSIVKGLISACVGIFISCIGLESLTGTLRYTFDSMLLFSGVSLLPALIGLIALTQVLIKSVEEKRAVAQASNVNFVEKLNDPPINGAERRSIMKTILKSTGIATIIGAMPGAGGGVASFLSYNEARRSSKHPEEFGKGSLEGIAAAESSNNTVVGSAMIPLLTLGIPGDGVTAILLGAFILHGMQPGPKLFTDQAVETYSIIVGLVICNIILYVLGRLCTKQISRIINISYKILGSAIALFCFAGAFANSGSIYEMILIVPLAIVGYYLGLLGFSVIPMMLGLILGPIVEVNFTRSMIVSFGDPLIFFKEPVSCIILVFALIFTILVMKMNKKMELDNPETEGLSE</sequence>
<accession>G8QU45</accession>
<protein>
    <recommendedName>
        <fullName evidence="2">DUF112 domain-containing protein</fullName>
    </recommendedName>
</protein>
<feature type="transmembrane region" description="Helical" evidence="1">
    <location>
        <begin position="20"/>
        <end position="47"/>
    </location>
</feature>
<evidence type="ECO:0000256" key="1">
    <source>
        <dbReference type="SAM" id="Phobius"/>
    </source>
</evidence>
<feature type="transmembrane region" description="Helical" evidence="1">
    <location>
        <begin position="145"/>
        <end position="161"/>
    </location>
</feature>
<dbReference type="Proteomes" id="UP000005632">
    <property type="component" value="Chromosome"/>
</dbReference>
<gene>
    <name evidence="3" type="ordered locus">SpiGrapes_2531</name>
</gene>
<dbReference type="STRING" id="158190.SpiGrapes_2531"/>
<organism evidence="3 4">
    <name type="scientific">Sphaerochaeta pleomorpha (strain ATCC BAA-1885 / DSM 22778 / Grapes)</name>
    <dbReference type="NCBI Taxonomy" id="158190"/>
    <lineage>
        <taxon>Bacteria</taxon>
        <taxon>Pseudomonadati</taxon>
        <taxon>Spirochaetota</taxon>
        <taxon>Spirochaetia</taxon>
        <taxon>Spirochaetales</taxon>
        <taxon>Sphaerochaetaceae</taxon>
        <taxon>Sphaerochaeta</taxon>
    </lineage>
</organism>
<feature type="transmembrane region" description="Helical" evidence="1">
    <location>
        <begin position="392"/>
        <end position="411"/>
    </location>
</feature>
<keyword evidence="1" id="KW-0812">Transmembrane</keyword>
<name>G8QU45_SPHPG</name>
<evidence type="ECO:0000259" key="2">
    <source>
        <dbReference type="Pfam" id="PF01970"/>
    </source>
</evidence>
<dbReference type="AlphaFoldDB" id="G8QU45"/>
<feature type="transmembrane region" description="Helical" evidence="1">
    <location>
        <begin position="197"/>
        <end position="219"/>
    </location>
</feature>
<feature type="transmembrane region" description="Helical" evidence="1">
    <location>
        <begin position="59"/>
        <end position="82"/>
    </location>
</feature>
<feature type="transmembrane region" description="Helical" evidence="1">
    <location>
        <begin position="167"/>
        <end position="185"/>
    </location>
</feature>
<dbReference type="KEGG" id="sgp:SpiGrapes_2531"/>
<feature type="transmembrane region" description="Helical" evidence="1">
    <location>
        <begin position="262"/>
        <end position="283"/>
    </location>
</feature>
<feature type="transmembrane region" description="Helical" evidence="1">
    <location>
        <begin position="362"/>
        <end position="380"/>
    </location>
</feature>
<dbReference type="PANTHER" id="PTHR35342">
    <property type="entry name" value="TRICARBOXYLIC TRANSPORT PROTEIN"/>
    <property type="match status" value="1"/>
</dbReference>
<dbReference type="OrthoDB" id="359531at2"/>